<dbReference type="Pfam" id="PF00903">
    <property type="entry name" value="Glyoxalase"/>
    <property type="match status" value="1"/>
</dbReference>
<dbReference type="InterPro" id="IPR051332">
    <property type="entry name" value="Fosfomycin_Res_Enzymes"/>
</dbReference>
<keyword evidence="4" id="KW-1185">Reference proteome</keyword>
<dbReference type="PROSITE" id="PS00934">
    <property type="entry name" value="GLYOXALASE_I_1"/>
    <property type="match status" value="1"/>
</dbReference>
<dbReference type="AlphaFoldDB" id="A0A564TZE2"/>
<organism evidence="3 4">
    <name type="scientific">[Ruminococcus] torques</name>
    <dbReference type="NCBI Taxonomy" id="33039"/>
    <lineage>
        <taxon>Bacteria</taxon>
        <taxon>Bacillati</taxon>
        <taxon>Bacillota</taxon>
        <taxon>Clostridia</taxon>
        <taxon>Lachnospirales</taxon>
        <taxon>Lachnospiraceae</taxon>
        <taxon>Mediterraneibacter</taxon>
    </lineage>
</organism>
<dbReference type="InterPro" id="IPR037523">
    <property type="entry name" value="VOC_core"/>
</dbReference>
<dbReference type="NCBIfam" id="NF008551">
    <property type="entry name" value="PRK11478.1"/>
    <property type="match status" value="1"/>
</dbReference>
<feature type="domain" description="VOC" evidence="2">
    <location>
        <begin position="5"/>
        <end position="127"/>
    </location>
</feature>
<sequence length="127" mass="14744">MNLSKIHHIAIIVSDYEAAKDFYVNKLGFSVIRENYRPERKDWKLDLRVNEQTELEIFSEANPPKRVNRPEACGLRHLAFCVDSVEQTVNELAEVGIECEPIRVDDYTGKKMTFFHDPDGLPLELHE</sequence>
<name>A0A564TZE2_9FIRM</name>
<dbReference type="SUPFAM" id="SSF54593">
    <property type="entry name" value="Glyoxalase/Bleomycin resistance protein/Dihydroxybiphenyl dioxygenase"/>
    <property type="match status" value="1"/>
</dbReference>
<accession>A0A564TZE2</accession>
<dbReference type="PANTHER" id="PTHR36113">
    <property type="entry name" value="LYASE, PUTATIVE-RELATED-RELATED"/>
    <property type="match status" value="1"/>
</dbReference>
<dbReference type="GO" id="GO:0004462">
    <property type="term" value="F:lactoylglutathione lyase activity"/>
    <property type="evidence" value="ECO:0007669"/>
    <property type="project" value="InterPro"/>
</dbReference>
<evidence type="ECO:0000313" key="3">
    <source>
        <dbReference type="EMBL" id="VUX12589.1"/>
    </source>
</evidence>
<dbReference type="CDD" id="cd08352">
    <property type="entry name" value="VOC_Bs_YwkD_like"/>
    <property type="match status" value="1"/>
</dbReference>
<gene>
    <name evidence="3" type="ORF">RTSSTS7063_01812</name>
</gene>
<dbReference type="EMBL" id="CABHNA010000060">
    <property type="protein sequence ID" value="VUX12589.1"/>
    <property type="molecule type" value="Genomic_DNA"/>
</dbReference>
<dbReference type="PANTHER" id="PTHR36113:SF6">
    <property type="entry name" value="FOSFOMYCIN RESISTANCE PROTEIN FOSX"/>
    <property type="match status" value="1"/>
</dbReference>
<dbReference type="InterPro" id="IPR037478">
    <property type="entry name" value="YwkD-like_dom"/>
</dbReference>
<dbReference type="Gene3D" id="3.10.180.10">
    <property type="entry name" value="2,3-Dihydroxybiphenyl 1,2-Dioxygenase, domain 1"/>
    <property type="match status" value="1"/>
</dbReference>
<dbReference type="InterPro" id="IPR029068">
    <property type="entry name" value="Glyas_Bleomycin-R_OHBP_Dase"/>
</dbReference>
<evidence type="ECO:0000259" key="2">
    <source>
        <dbReference type="PROSITE" id="PS51819"/>
    </source>
</evidence>
<dbReference type="InterPro" id="IPR004360">
    <property type="entry name" value="Glyas_Fos-R_dOase_dom"/>
</dbReference>
<dbReference type="GO" id="GO:0046872">
    <property type="term" value="F:metal ion binding"/>
    <property type="evidence" value="ECO:0007669"/>
    <property type="project" value="UniProtKB-KW"/>
</dbReference>
<keyword evidence="3" id="KW-0456">Lyase</keyword>
<dbReference type="RefSeq" id="WP_144367247.1">
    <property type="nucleotide sequence ID" value="NZ_CABHNA010000060.1"/>
</dbReference>
<evidence type="ECO:0000313" key="4">
    <source>
        <dbReference type="Proteomes" id="UP000363661"/>
    </source>
</evidence>
<keyword evidence="1" id="KW-0479">Metal-binding</keyword>
<evidence type="ECO:0000256" key="1">
    <source>
        <dbReference type="ARBA" id="ARBA00022723"/>
    </source>
</evidence>
<reference evidence="3 4" key="1">
    <citation type="submission" date="2019-07" db="EMBL/GenBank/DDBJ databases">
        <authorList>
            <person name="Hibberd C M."/>
            <person name="Gehrig L. J."/>
            <person name="Chang H.-W."/>
            <person name="Venkatesh S."/>
        </authorList>
    </citation>
    <scope>NUCLEOTIDE SEQUENCE [LARGE SCALE GENOMIC DNA]</scope>
    <source>
        <strain evidence="3">Ruminococcus_torques_SSTS_Bg7063</strain>
    </source>
</reference>
<dbReference type="Proteomes" id="UP000363661">
    <property type="component" value="Unassembled WGS sequence"/>
</dbReference>
<dbReference type="PROSITE" id="PS51819">
    <property type="entry name" value="VOC"/>
    <property type="match status" value="1"/>
</dbReference>
<proteinExistence type="predicted"/>
<dbReference type="InterPro" id="IPR018146">
    <property type="entry name" value="Glyoxalase_1_CS"/>
</dbReference>
<protein>
    <submittedName>
        <fullName evidence="3">Putative lyase</fullName>
    </submittedName>
</protein>